<dbReference type="Pfam" id="PF01177">
    <property type="entry name" value="Asp_Glu_race"/>
    <property type="match status" value="1"/>
</dbReference>
<reference evidence="2 3" key="1">
    <citation type="submission" date="2023-08" db="EMBL/GenBank/DDBJ databases">
        <title>Phytohabitans sansha sp. nov., isolated from marine sediment.</title>
        <authorList>
            <person name="Zhao Y."/>
            <person name="Yi K."/>
        </authorList>
    </citation>
    <scope>NUCLEOTIDE SEQUENCE [LARGE SCALE GENOMIC DNA]</scope>
    <source>
        <strain evidence="2 3">ZYX-F-186</strain>
    </source>
</reference>
<dbReference type="InterPro" id="IPR015942">
    <property type="entry name" value="Asp/Glu/hydantoin_racemase"/>
</dbReference>
<name>A0ABU0ZLV3_9ACTN</name>
<keyword evidence="3" id="KW-1185">Reference proteome</keyword>
<dbReference type="InterPro" id="IPR053714">
    <property type="entry name" value="Iso_Racemase_Enz_sf"/>
</dbReference>
<gene>
    <name evidence="2" type="ORF">RB614_26225</name>
</gene>
<dbReference type="Gene3D" id="3.40.50.12500">
    <property type="match status" value="1"/>
</dbReference>
<accession>A0ABU0ZLV3</accession>
<proteinExistence type="inferred from homology"/>
<dbReference type="Proteomes" id="UP001230908">
    <property type="component" value="Unassembled WGS sequence"/>
</dbReference>
<protein>
    <submittedName>
        <fullName evidence="2">Aspartate/glutamate racemase family protein</fullName>
    </submittedName>
</protein>
<dbReference type="EMBL" id="JAVHUY010000027">
    <property type="protein sequence ID" value="MDQ7908028.1"/>
    <property type="molecule type" value="Genomic_DNA"/>
</dbReference>
<evidence type="ECO:0000256" key="1">
    <source>
        <dbReference type="ARBA" id="ARBA00038414"/>
    </source>
</evidence>
<organism evidence="2 3">
    <name type="scientific">Phytohabitans maris</name>
    <dbReference type="NCBI Taxonomy" id="3071409"/>
    <lineage>
        <taxon>Bacteria</taxon>
        <taxon>Bacillati</taxon>
        <taxon>Actinomycetota</taxon>
        <taxon>Actinomycetes</taxon>
        <taxon>Micromonosporales</taxon>
        <taxon>Micromonosporaceae</taxon>
    </lineage>
</organism>
<sequence>MARRILLINPVGVDIFDQLTVDLVRPDLREDTEVVCRSLDGVPRTPHLASPAEFHNQLITMVAGAAAEGFDAVGVSCCGDPALSACKSVSSIPVTAPFEAVCAAARSLGPFAVLRRTLPPAFAATMPTQRNGHWMRHLVRSYGVAPDDVTFRTVPVVSHPSPAEVADLAVRDPDLLREKVLAAMAEAATGPGLKQTLAAAEEDGAAAVFFACTFWGGLLGPVREQSPVPVLDPLTVVAKYTEYLATIV</sequence>
<evidence type="ECO:0000313" key="3">
    <source>
        <dbReference type="Proteomes" id="UP001230908"/>
    </source>
</evidence>
<evidence type="ECO:0000313" key="2">
    <source>
        <dbReference type="EMBL" id="MDQ7908028.1"/>
    </source>
</evidence>
<dbReference type="RefSeq" id="WP_308715298.1">
    <property type="nucleotide sequence ID" value="NZ_JAVHUY010000027.1"/>
</dbReference>
<comment type="caution">
    <text evidence="2">The sequence shown here is derived from an EMBL/GenBank/DDBJ whole genome shotgun (WGS) entry which is preliminary data.</text>
</comment>
<comment type="similarity">
    <text evidence="1">Belongs to the HyuE racemase family.</text>
</comment>